<keyword evidence="4" id="KW-1185">Reference proteome</keyword>
<dbReference type="InterPro" id="IPR009061">
    <property type="entry name" value="DNA-bd_dom_put_sf"/>
</dbReference>
<dbReference type="SUPFAM" id="SSF46955">
    <property type="entry name" value="Putative DNA-binding domain"/>
    <property type="match status" value="1"/>
</dbReference>
<evidence type="ECO:0000256" key="1">
    <source>
        <dbReference type="SAM" id="MobiDB-lite"/>
    </source>
</evidence>
<gene>
    <name evidence="3" type="ordered locus">Acid345_4274</name>
</gene>
<evidence type="ECO:0000259" key="2">
    <source>
        <dbReference type="Pfam" id="PF12728"/>
    </source>
</evidence>
<organism evidence="3 4">
    <name type="scientific">Koribacter versatilis (strain Ellin345)</name>
    <dbReference type="NCBI Taxonomy" id="204669"/>
    <lineage>
        <taxon>Bacteria</taxon>
        <taxon>Pseudomonadati</taxon>
        <taxon>Acidobacteriota</taxon>
        <taxon>Terriglobia</taxon>
        <taxon>Terriglobales</taxon>
        <taxon>Candidatus Korobacteraceae</taxon>
        <taxon>Candidatus Korobacter</taxon>
    </lineage>
</organism>
<proteinExistence type="predicted"/>
<feature type="domain" description="Helix-turn-helix" evidence="2">
    <location>
        <begin position="25"/>
        <end position="73"/>
    </location>
</feature>
<evidence type="ECO:0000313" key="4">
    <source>
        <dbReference type="Proteomes" id="UP000002432"/>
    </source>
</evidence>
<protein>
    <recommendedName>
        <fullName evidence="2">Helix-turn-helix domain-containing protein</fullName>
    </recommendedName>
</protein>
<dbReference type="EnsemblBacteria" id="ABF43274">
    <property type="protein sequence ID" value="ABF43274"/>
    <property type="gene ID" value="Acid345_4274"/>
</dbReference>
<dbReference type="Pfam" id="PF12728">
    <property type="entry name" value="HTH_17"/>
    <property type="match status" value="1"/>
</dbReference>
<dbReference type="Proteomes" id="UP000002432">
    <property type="component" value="Chromosome"/>
</dbReference>
<dbReference type="InterPro" id="IPR041657">
    <property type="entry name" value="HTH_17"/>
</dbReference>
<accession>Q1IIM6</accession>
<reference evidence="3 4" key="1">
    <citation type="journal article" date="2009" name="Appl. Environ. Microbiol.">
        <title>Three genomes from the phylum Acidobacteria provide insight into the lifestyles of these microorganisms in soils.</title>
        <authorList>
            <person name="Ward N.L."/>
            <person name="Challacombe J.F."/>
            <person name="Janssen P.H."/>
            <person name="Henrissat B."/>
            <person name="Coutinho P.M."/>
            <person name="Wu M."/>
            <person name="Xie G."/>
            <person name="Haft D.H."/>
            <person name="Sait M."/>
            <person name="Badger J."/>
            <person name="Barabote R.D."/>
            <person name="Bradley B."/>
            <person name="Brettin T.S."/>
            <person name="Brinkac L.M."/>
            <person name="Bruce D."/>
            <person name="Creasy T."/>
            <person name="Daugherty S.C."/>
            <person name="Davidsen T.M."/>
            <person name="DeBoy R.T."/>
            <person name="Detter J.C."/>
            <person name="Dodson R.J."/>
            <person name="Durkin A.S."/>
            <person name="Ganapathy A."/>
            <person name="Gwinn-Giglio M."/>
            <person name="Han C.S."/>
            <person name="Khouri H."/>
            <person name="Kiss H."/>
            <person name="Kothari S.P."/>
            <person name="Madupu R."/>
            <person name="Nelson K.E."/>
            <person name="Nelson W.C."/>
            <person name="Paulsen I."/>
            <person name="Penn K."/>
            <person name="Ren Q."/>
            <person name="Rosovitz M.J."/>
            <person name="Selengut J.D."/>
            <person name="Shrivastava S."/>
            <person name="Sullivan S.A."/>
            <person name="Tapia R."/>
            <person name="Thompson L.S."/>
            <person name="Watkins K.L."/>
            <person name="Yang Q."/>
            <person name="Yu C."/>
            <person name="Zafar N."/>
            <person name="Zhou L."/>
            <person name="Kuske C.R."/>
        </authorList>
    </citation>
    <scope>NUCLEOTIDE SEQUENCE [LARGE SCALE GENOMIC DNA]</scope>
    <source>
        <strain evidence="3 4">Ellin345</strain>
    </source>
</reference>
<evidence type="ECO:0000313" key="3">
    <source>
        <dbReference type="EMBL" id="ABF43274.1"/>
    </source>
</evidence>
<name>Q1IIM6_KORVE</name>
<feature type="region of interest" description="Disordered" evidence="1">
    <location>
        <begin position="72"/>
        <end position="113"/>
    </location>
</feature>
<dbReference type="AlphaFoldDB" id="Q1IIM6"/>
<dbReference type="EMBL" id="CP000360">
    <property type="protein sequence ID" value="ABF43274.1"/>
    <property type="molecule type" value="Genomic_DNA"/>
</dbReference>
<feature type="compositionally biased region" description="Basic residues" evidence="1">
    <location>
        <begin position="81"/>
        <end position="100"/>
    </location>
</feature>
<dbReference type="HOGENOM" id="CLU_2130190_0_0_0"/>
<dbReference type="KEGG" id="aba:Acid345_4274"/>
<sequence>MNRISDLLLDTTPPPPPEYLIGPVEAAEFLHVSMDTIFYWAMAQLIPAHQLRYDGQTAWRFKRSELAEWRKQNPDLASPKGQRKLATRKRKPSVTQKKRTFPPANASKERKIS</sequence>